<dbReference type="GO" id="GO:0007059">
    <property type="term" value="P:chromosome segregation"/>
    <property type="evidence" value="ECO:0007669"/>
    <property type="project" value="InterPro"/>
</dbReference>
<accession>A0A2I2EXS9</accession>
<name>A0A2I2EXS9_ASPCN</name>
<dbReference type="GeneID" id="36526810"/>
<evidence type="ECO:0000313" key="3">
    <source>
        <dbReference type="Proteomes" id="UP000234585"/>
    </source>
</evidence>
<proteinExistence type="predicted"/>
<feature type="compositionally biased region" description="Basic and acidic residues" evidence="1">
    <location>
        <begin position="357"/>
        <end position="368"/>
    </location>
</feature>
<dbReference type="AlphaFoldDB" id="A0A2I2EXS9"/>
<gene>
    <name evidence="2" type="ORF">BDW47DRAFT_7059</name>
</gene>
<dbReference type="EMBL" id="KZ559222">
    <property type="protein sequence ID" value="PLB33180.1"/>
    <property type="molecule type" value="Genomic_DNA"/>
</dbReference>
<sequence>MARPRAFRAPTTASIPSNLRIPSTTQSLVKALGKLSRQSLLDLVFEWLEDRNVQSFRPYLEQDEAEAMDDDELKPYPAEPTIDDVRNAYQELQVRKGGKREVIDRILEGDWRHGITLRQLAMVDLRYMDDHPSSLRWTALELARIDATVRGDSSSSFQPDISACIPRIHASTFLHNLQQQIAPLVKAHFYLARSRSLPLTFLRIFTSNSPYQNPRQPPESLTDSSRVIYVAFPDSCPFVYTSIASSPTGPKSNNAPTAQAVPTDSRTLQRIVRDAVPKALSLPQQRYTLKATSLTAKNLEALLKLRGPGRSNQANGTFSIFADAVVEGGPLDPRPSNTVTPEEHMHQTSTSSPSSSDPEKENRVRDAQDESTSTQPTTKQRRQSSKLDAPISKKRKTAINTRFGTSGSLSTAPLDRLDVRLLDPPKGEDDDSAGDADLANPAVSLTFSGSDVISGIRKLAELGIVDPERMPSWMTGEEAVSVAVVRGGNRVLKEDG</sequence>
<protein>
    <submittedName>
        <fullName evidence="2">CHL4-domain-containing protein</fullName>
    </submittedName>
</protein>
<keyword evidence="3" id="KW-1185">Reference proteome</keyword>
<dbReference type="InterPro" id="IPR007902">
    <property type="entry name" value="Chl4/mis15/CENP-N"/>
</dbReference>
<dbReference type="Gene3D" id="3.10.20.720">
    <property type="match status" value="1"/>
</dbReference>
<dbReference type="STRING" id="41067.A0A2I2EXS9"/>
<feature type="compositionally biased region" description="Polar residues" evidence="1">
    <location>
        <begin position="398"/>
        <end position="411"/>
    </location>
</feature>
<dbReference type="GO" id="GO:0034080">
    <property type="term" value="P:CENP-A containing chromatin assembly"/>
    <property type="evidence" value="ECO:0007669"/>
    <property type="project" value="InterPro"/>
</dbReference>
<dbReference type="Proteomes" id="UP000234585">
    <property type="component" value="Unassembled WGS sequence"/>
</dbReference>
<reference evidence="2 3" key="1">
    <citation type="submission" date="2017-12" db="EMBL/GenBank/DDBJ databases">
        <authorList>
            <consortium name="DOE Joint Genome Institute"/>
            <person name="Haridas S."/>
            <person name="Kjaerbolling I."/>
            <person name="Vesth T.C."/>
            <person name="Frisvad J.C."/>
            <person name="Nybo J.L."/>
            <person name="Theobald S."/>
            <person name="Kuo A."/>
            <person name="Bowyer P."/>
            <person name="Matsuda Y."/>
            <person name="Mondo S."/>
            <person name="Lyhne E.K."/>
            <person name="Kogle M.E."/>
            <person name="Clum A."/>
            <person name="Lipzen A."/>
            <person name="Salamov A."/>
            <person name="Ngan C.Y."/>
            <person name="Daum C."/>
            <person name="Chiniquy J."/>
            <person name="Barry K."/>
            <person name="LaButti K."/>
            <person name="Simmons B.A."/>
            <person name="Magnuson J.K."/>
            <person name="Mortensen U.H."/>
            <person name="Larsen T.O."/>
            <person name="Grigoriev I.V."/>
            <person name="Baker S.E."/>
            <person name="Andersen M.R."/>
            <person name="Nordberg H.P."/>
            <person name="Cantor M.N."/>
            <person name="Hua S.X."/>
        </authorList>
    </citation>
    <scope>NUCLEOTIDE SEQUENCE [LARGE SCALE GENOMIC DNA]</scope>
    <source>
        <strain evidence="2 3">CBS 102.13</strain>
    </source>
</reference>
<dbReference type="RefSeq" id="XP_024667192.1">
    <property type="nucleotide sequence ID" value="XM_024819650.1"/>
</dbReference>
<organism evidence="2 3">
    <name type="scientific">Aspergillus candidus</name>
    <dbReference type="NCBI Taxonomy" id="41067"/>
    <lineage>
        <taxon>Eukaryota</taxon>
        <taxon>Fungi</taxon>
        <taxon>Dikarya</taxon>
        <taxon>Ascomycota</taxon>
        <taxon>Pezizomycotina</taxon>
        <taxon>Eurotiomycetes</taxon>
        <taxon>Eurotiomycetidae</taxon>
        <taxon>Eurotiales</taxon>
        <taxon>Aspergillaceae</taxon>
        <taxon>Aspergillus</taxon>
        <taxon>Aspergillus subgen. Circumdati</taxon>
    </lineage>
</organism>
<dbReference type="Pfam" id="PF05238">
    <property type="entry name" value="CENP-N"/>
    <property type="match status" value="1"/>
</dbReference>
<feature type="region of interest" description="Disordered" evidence="1">
    <location>
        <begin position="247"/>
        <end position="266"/>
    </location>
</feature>
<dbReference type="OrthoDB" id="6585699at2759"/>
<feature type="region of interest" description="Disordered" evidence="1">
    <location>
        <begin position="329"/>
        <end position="411"/>
    </location>
</feature>
<evidence type="ECO:0000256" key="1">
    <source>
        <dbReference type="SAM" id="MobiDB-lite"/>
    </source>
</evidence>
<evidence type="ECO:0000313" key="2">
    <source>
        <dbReference type="EMBL" id="PLB33180.1"/>
    </source>
</evidence>